<dbReference type="EMBL" id="JAYMYR010000009">
    <property type="protein sequence ID" value="KAK7341167.1"/>
    <property type="molecule type" value="Genomic_DNA"/>
</dbReference>
<evidence type="ECO:0000313" key="1">
    <source>
        <dbReference type="EMBL" id="KAK7341167.1"/>
    </source>
</evidence>
<accession>A0AAN9LWN6</accession>
<protein>
    <submittedName>
        <fullName evidence="1">Uncharacterized protein</fullName>
    </submittedName>
</protein>
<keyword evidence="2" id="KW-1185">Reference proteome</keyword>
<reference evidence="1 2" key="1">
    <citation type="submission" date="2024-01" db="EMBL/GenBank/DDBJ databases">
        <title>The genomes of 5 underutilized Papilionoideae crops provide insights into root nodulation and disease resistanc.</title>
        <authorList>
            <person name="Jiang F."/>
        </authorList>
    </citation>
    <scope>NUCLEOTIDE SEQUENCE [LARGE SCALE GENOMIC DNA]</scope>
    <source>
        <strain evidence="1">JINMINGXINNONG_FW02</strain>
        <tissue evidence="1">Leaves</tissue>
    </source>
</reference>
<name>A0AAN9LWN6_PHACN</name>
<organism evidence="1 2">
    <name type="scientific">Phaseolus coccineus</name>
    <name type="common">Scarlet runner bean</name>
    <name type="synonym">Phaseolus multiflorus</name>
    <dbReference type="NCBI Taxonomy" id="3886"/>
    <lineage>
        <taxon>Eukaryota</taxon>
        <taxon>Viridiplantae</taxon>
        <taxon>Streptophyta</taxon>
        <taxon>Embryophyta</taxon>
        <taxon>Tracheophyta</taxon>
        <taxon>Spermatophyta</taxon>
        <taxon>Magnoliopsida</taxon>
        <taxon>eudicotyledons</taxon>
        <taxon>Gunneridae</taxon>
        <taxon>Pentapetalae</taxon>
        <taxon>rosids</taxon>
        <taxon>fabids</taxon>
        <taxon>Fabales</taxon>
        <taxon>Fabaceae</taxon>
        <taxon>Papilionoideae</taxon>
        <taxon>50 kb inversion clade</taxon>
        <taxon>NPAAA clade</taxon>
        <taxon>indigoferoid/millettioid clade</taxon>
        <taxon>Phaseoleae</taxon>
        <taxon>Phaseolus</taxon>
    </lineage>
</organism>
<gene>
    <name evidence="1" type="ORF">VNO80_24092</name>
</gene>
<sequence>MSMVSDSEKYLGDVFFGDDDFVEMKDFMYREDVVESMRRERESKELRNREKRRRSSCCSECFCFLTLLRAFFNF</sequence>
<evidence type="ECO:0000313" key="2">
    <source>
        <dbReference type="Proteomes" id="UP001374584"/>
    </source>
</evidence>
<dbReference type="AlphaFoldDB" id="A0AAN9LWN6"/>
<dbReference type="Proteomes" id="UP001374584">
    <property type="component" value="Unassembled WGS sequence"/>
</dbReference>
<proteinExistence type="predicted"/>
<comment type="caution">
    <text evidence="1">The sequence shown here is derived from an EMBL/GenBank/DDBJ whole genome shotgun (WGS) entry which is preliminary data.</text>
</comment>